<feature type="compositionally biased region" description="Basic residues" evidence="1">
    <location>
        <begin position="98"/>
        <end position="108"/>
    </location>
</feature>
<dbReference type="EMBL" id="BPLR01006293">
    <property type="protein sequence ID" value="GIY08796.1"/>
    <property type="molecule type" value="Genomic_DNA"/>
</dbReference>
<dbReference type="Proteomes" id="UP001054945">
    <property type="component" value="Unassembled WGS sequence"/>
</dbReference>
<keyword evidence="3" id="KW-1185">Reference proteome</keyword>
<comment type="caution">
    <text evidence="2">The sequence shown here is derived from an EMBL/GenBank/DDBJ whole genome shotgun (WGS) entry which is preliminary data.</text>
</comment>
<name>A0AAV4QKA2_CAEEX</name>
<protein>
    <submittedName>
        <fullName evidence="2">Uncharacterized protein</fullName>
    </submittedName>
</protein>
<organism evidence="2 3">
    <name type="scientific">Caerostris extrusa</name>
    <name type="common">Bark spider</name>
    <name type="synonym">Caerostris bankana</name>
    <dbReference type="NCBI Taxonomy" id="172846"/>
    <lineage>
        <taxon>Eukaryota</taxon>
        <taxon>Metazoa</taxon>
        <taxon>Ecdysozoa</taxon>
        <taxon>Arthropoda</taxon>
        <taxon>Chelicerata</taxon>
        <taxon>Arachnida</taxon>
        <taxon>Araneae</taxon>
        <taxon>Araneomorphae</taxon>
        <taxon>Entelegynae</taxon>
        <taxon>Araneoidea</taxon>
        <taxon>Araneidae</taxon>
        <taxon>Caerostris</taxon>
    </lineage>
</organism>
<dbReference type="AlphaFoldDB" id="A0AAV4QKA2"/>
<sequence>MTNLALNQNTYTASQTNFSNIRRTPARACKKLYVRPSVDENIPVIKFPKGKGKSVKILERQNATRKIPLSKCVKDEEICELTKHMEKLDVKFDSSVPSKKRALKKSRSRRDIATNKNRRSIIPVDALPMSIPKMDNEIIEEINKELSETWRQKKGGIKNKAGRRPLKENVSTQNRRVSFINEDAIMKHKGKQRQKGSEENLEINI</sequence>
<gene>
    <name evidence="2" type="ORF">CEXT_723501</name>
</gene>
<evidence type="ECO:0000313" key="3">
    <source>
        <dbReference type="Proteomes" id="UP001054945"/>
    </source>
</evidence>
<evidence type="ECO:0000256" key="1">
    <source>
        <dbReference type="SAM" id="MobiDB-lite"/>
    </source>
</evidence>
<accession>A0AAV4QKA2</accession>
<reference evidence="2 3" key="1">
    <citation type="submission" date="2021-06" db="EMBL/GenBank/DDBJ databases">
        <title>Caerostris extrusa draft genome.</title>
        <authorList>
            <person name="Kono N."/>
            <person name="Arakawa K."/>
        </authorList>
    </citation>
    <scope>NUCLEOTIDE SEQUENCE [LARGE SCALE GENOMIC DNA]</scope>
</reference>
<evidence type="ECO:0000313" key="2">
    <source>
        <dbReference type="EMBL" id="GIY08796.1"/>
    </source>
</evidence>
<feature type="region of interest" description="Disordered" evidence="1">
    <location>
        <begin position="98"/>
        <end position="117"/>
    </location>
</feature>
<proteinExistence type="predicted"/>